<dbReference type="EMBL" id="GL377312">
    <property type="protein sequence ID" value="EFI92962.1"/>
    <property type="molecule type" value="Genomic_DNA"/>
</dbReference>
<dbReference type="HOGENOM" id="CLU_024464_0_0_1"/>
<dbReference type="InParanoid" id="D8QHM8"/>
<dbReference type="OMA" id="FEFYSAR"/>
<proteinExistence type="predicted"/>
<protein>
    <recommendedName>
        <fullName evidence="3">F-box domain-containing protein</fullName>
    </recommendedName>
</protein>
<dbReference type="SUPFAM" id="SSF52047">
    <property type="entry name" value="RNI-like"/>
    <property type="match status" value="1"/>
</dbReference>
<evidence type="ECO:0000313" key="1">
    <source>
        <dbReference type="EMBL" id="EFI92962.1"/>
    </source>
</evidence>
<sequence length="703" mass="81216">MDSDSEMEVAILEARTKTDPVISRWLRTQGSTMKMHDEYIENTLFSHMDSCMYWGREEDTPPETEISRHKHQRCVNEYGMSAIQRLFRTLVGFHIGILDGVGRYPSRYARARTRLDAFVDDLKYATRGCSSIQGQDAVTEDGVQGIAVCLLEANKLWEDLARKWHLGRTVDCDFIMAEFEAWEKVVEKYPRPQFQILLLLDLPLEILAHIMSVSSMVQRRRWHMTCKALQEQASQFIYEDVDYEMRVDDLDLPILDDIPLDAEEHGRRVRAHVHEVAFAQRDAIYERMCRATRTRDIWRQIRCLTFLECWSSEWAAFYPFNFVDDMDIPYLELVGSFYELLYIQLLLSPVVRFSFYSRYINETLWEGIAWCKTLRTLHLDTIVPADVQWSRAPSIVNLHLKMEHLRHDDNWLLNLACFCPSVLFLSFYGHQGHGAPLLPRIIDDRGHNIMTHIRRLDLRRVRAESLTILADAITAAGIAPLTHLSILPIASHIKRDVALALCDSFLHAPHLRVLRIAGLQYARPEFLAALGHSAPDLTKLVLEFCASVSYKQLPLTPWPRPCFEYAPHLAALPHLEHLGLNMPLSAMRLATCSLLHMERAEDAASGVPAFSANRQDDEIEVDAAKATARLFAVHGRSLKTIFFEEVEKAFWMTAWAVDRDIDGRPLVRDRLTHSESMEGREFMYCENWDFDEREGREIVRGKV</sequence>
<accession>D8QHM8</accession>
<dbReference type="eggNOG" id="ENOG502SQ6A">
    <property type="taxonomic scope" value="Eukaryota"/>
</dbReference>
<dbReference type="Gene3D" id="3.80.10.10">
    <property type="entry name" value="Ribonuclease Inhibitor"/>
    <property type="match status" value="1"/>
</dbReference>
<evidence type="ECO:0008006" key="3">
    <source>
        <dbReference type="Google" id="ProtNLM"/>
    </source>
</evidence>
<reference evidence="1 2" key="1">
    <citation type="journal article" date="2010" name="Nat. Biotechnol.">
        <title>Genome sequence of the model mushroom Schizophyllum commune.</title>
        <authorList>
            <person name="Ohm R.A."/>
            <person name="de Jong J.F."/>
            <person name="Lugones L.G."/>
            <person name="Aerts A."/>
            <person name="Kothe E."/>
            <person name="Stajich J.E."/>
            <person name="de Vries R.P."/>
            <person name="Record E."/>
            <person name="Levasseur A."/>
            <person name="Baker S.E."/>
            <person name="Bartholomew K.A."/>
            <person name="Coutinho P.M."/>
            <person name="Erdmann S."/>
            <person name="Fowler T.J."/>
            <person name="Gathman A.C."/>
            <person name="Lombard V."/>
            <person name="Henrissat B."/>
            <person name="Knabe N."/>
            <person name="Kuees U."/>
            <person name="Lilly W.W."/>
            <person name="Lindquist E."/>
            <person name="Lucas S."/>
            <person name="Magnuson J.K."/>
            <person name="Piumi F."/>
            <person name="Raudaskoski M."/>
            <person name="Salamov A."/>
            <person name="Schmutz J."/>
            <person name="Schwarze F.W.M.R."/>
            <person name="vanKuyk P.A."/>
            <person name="Horton J.S."/>
            <person name="Grigoriev I.V."/>
            <person name="Woesten H.A.B."/>
        </authorList>
    </citation>
    <scope>NUCLEOTIDE SEQUENCE [LARGE SCALE GENOMIC DNA]</scope>
    <source>
        <strain evidence="2">H4-8 / FGSC 9210</strain>
    </source>
</reference>
<dbReference type="InterPro" id="IPR032675">
    <property type="entry name" value="LRR_dom_sf"/>
</dbReference>
<keyword evidence="2" id="KW-1185">Reference proteome</keyword>
<dbReference type="VEuPathDB" id="FungiDB:SCHCODRAFT_02752734"/>
<organism evidence="2">
    <name type="scientific">Schizophyllum commune (strain H4-8 / FGSC 9210)</name>
    <name type="common">Split gill fungus</name>
    <dbReference type="NCBI Taxonomy" id="578458"/>
    <lineage>
        <taxon>Eukaryota</taxon>
        <taxon>Fungi</taxon>
        <taxon>Dikarya</taxon>
        <taxon>Basidiomycota</taxon>
        <taxon>Agaricomycotina</taxon>
        <taxon>Agaricomycetes</taxon>
        <taxon>Agaricomycetidae</taxon>
        <taxon>Agaricales</taxon>
        <taxon>Schizophyllaceae</taxon>
        <taxon>Schizophyllum</taxon>
    </lineage>
</organism>
<dbReference type="Proteomes" id="UP000007431">
    <property type="component" value="Unassembled WGS sequence"/>
</dbReference>
<dbReference type="STRING" id="578458.D8QHM8"/>
<name>D8QHM8_SCHCM</name>
<feature type="non-terminal residue" evidence="1">
    <location>
        <position position="703"/>
    </location>
</feature>
<evidence type="ECO:0000313" key="2">
    <source>
        <dbReference type="Proteomes" id="UP000007431"/>
    </source>
</evidence>
<gene>
    <name evidence="1" type="ORF">SCHCODRAFT_113378</name>
</gene>
<dbReference type="AlphaFoldDB" id="D8QHM8"/>